<dbReference type="InterPro" id="IPR002514">
    <property type="entry name" value="Transposase_8"/>
</dbReference>
<dbReference type="AlphaFoldDB" id="A0A2U3QA01"/>
<dbReference type="Proteomes" id="UP000246085">
    <property type="component" value="Chromosome BRAD3257"/>
</dbReference>
<dbReference type="GO" id="GO:0006313">
    <property type="term" value="P:DNA transposition"/>
    <property type="evidence" value="ECO:0007669"/>
    <property type="project" value="InterPro"/>
</dbReference>
<dbReference type="GO" id="GO:0004803">
    <property type="term" value="F:transposase activity"/>
    <property type="evidence" value="ECO:0007669"/>
    <property type="project" value="InterPro"/>
</dbReference>
<dbReference type="KEGG" id="bvz:BRAD3257_7447"/>
<reference evidence="1 2" key="1">
    <citation type="submission" date="2018-03" db="EMBL/GenBank/DDBJ databases">
        <authorList>
            <person name="Gully D."/>
        </authorList>
    </citation>
    <scope>NUCLEOTIDE SEQUENCE [LARGE SCALE GENOMIC DNA]</scope>
    <source>
        <strain evidence="1">ORS3257</strain>
    </source>
</reference>
<dbReference type="SUPFAM" id="SSF48295">
    <property type="entry name" value="TrpR-like"/>
    <property type="match status" value="1"/>
</dbReference>
<dbReference type="RefSeq" id="WP_122405319.1">
    <property type="nucleotide sequence ID" value="NZ_LS398110.1"/>
</dbReference>
<evidence type="ECO:0000313" key="1">
    <source>
        <dbReference type="EMBL" id="SPP98180.1"/>
    </source>
</evidence>
<organism evidence="1 2">
    <name type="scientific">Bradyrhizobium vignae</name>
    <dbReference type="NCBI Taxonomy" id="1549949"/>
    <lineage>
        <taxon>Bacteria</taxon>
        <taxon>Pseudomonadati</taxon>
        <taxon>Pseudomonadota</taxon>
        <taxon>Alphaproteobacteria</taxon>
        <taxon>Hyphomicrobiales</taxon>
        <taxon>Nitrobacteraceae</taxon>
        <taxon>Bradyrhizobium</taxon>
    </lineage>
</organism>
<evidence type="ECO:0000313" key="2">
    <source>
        <dbReference type="Proteomes" id="UP000246085"/>
    </source>
</evidence>
<accession>A0A2U3QA01</accession>
<name>A0A2U3QA01_9BRAD</name>
<dbReference type="NCBIfam" id="NF047595">
    <property type="entry name" value="IS66_ISRel24_TnpA"/>
    <property type="match status" value="1"/>
</dbReference>
<protein>
    <submittedName>
        <fullName evidence="1">Transposase</fullName>
    </submittedName>
</protein>
<dbReference type="InterPro" id="IPR010921">
    <property type="entry name" value="Trp_repressor/repl_initiator"/>
</dbReference>
<dbReference type="EMBL" id="LS398110">
    <property type="protein sequence ID" value="SPP98180.1"/>
    <property type="molecule type" value="Genomic_DNA"/>
</dbReference>
<dbReference type="PANTHER" id="PTHR37936:SF3">
    <property type="entry name" value="TRANSPOSASE INSC FOR INSERTION ELEMENT IS2A-RELATED"/>
    <property type="match status" value="1"/>
</dbReference>
<dbReference type="Pfam" id="PF01527">
    <property type="entry name" value="HTH_Tnp_1"/>
    <property type="match status" value="1"/>
</dbReference>
<dbReference type="PANTHER" id="PTHR37936">
    <property type="entry name" value="TRANSPOSASE INSC FOR INSERTION ELEMENT IS2A-RELATED"/>
    <property type="match status" value="1"/>
</dbReference>
<gene>
    <name evidence="1" type="ORF">BRAD3257_7447</name>
</gene>
<proteinExistence type="predicted"/>
<dbReference type="GO" id="GO:0043565">
    <property type="term" value="F:sequence-specific DNA binding"/>
    <property type="evidence" value="ECO:0007669"/>
    <property type="project" value="InterPro"/>
</dbReference>
<sequence>MALSLALRSSGDAGRGFGRAGAAAALVATDKARIVEETLAPGAKVTEVARRNGVAASLVFTWRRQARTSEQAVPSFTPVQIAAVAASAEETPKLLPTVDGRVRSVAAARTGLIEIDLGNRRCIRVDAHVDPEALARVLDVLGRR</sequence>